<evidence type="ECO:0000313" key="2">
    <source>
        <dbReference type="EMBL" id="CAE7463126.1"/>
    </source>
</evidence>
<sequence length="242" mass="25747">MGDSGEDQEAIVLAPGQLSAFLQAQGSGWLPARLSGIVPKEGVSQYLEALLWCLETYSTGKCPDCQRRFPPHLKEFASASLMVEEMPGLPAECFKARHRDGPPLSPLCCALAVLPVADARRVVLPTCPALAPLLQEGGLLGEVAKLESCKECRQLTAAVVGGPVTGKKAAKQRKALEVHKRQHQDVDAVSLEALEAEVRRLCDGAAVPPDATQTELKTVGSATEVAPAPKKGASRQKKRKRG</sequence>
<evidence type="ECO:0000313" key="3">
    <source>
        <dbReference type="Proteomes" id="UP000604046"/>
    </source>
</evidence>
<dbReference type="EMBL" id="CAJNDS010002410">
    <property type="protein sequence ID" value="CAE7463126.1"/>
    <property type="molecule type" value="Genomic_DNA"/>
</dbReference>
<evidence type="ECO:0000256" key="1">
    <source>
        <dbReference type="SAM" id="MobiDB-lite"/>
    </source>
</evidence>
<dbReference type="OrthoDB" id="448760at2759"/>
<reference evidence="2" key="1">
    <citation type="submission" date="2021-02" db="EMBL/GenBank/DDBJ databases">
        <authorList>
            <person name="Dougan E. K."/>
            <person name="Rhodes N."/>
            <person name="Thang M."/>
            <person name="Chan C."/>
        </authorList>
    </citation>
    <scope>NUCLEOTIDE SEQUENCE</scope>
</reference>
<comment type="caution">
    <text evidence="2">The sequence shown here is derived from an EMBL/GenBank/DDBJ whole genome shotgun (WGS) entry which is preliminary data.</text>
</comment>
<organism evidence="2 3">
    <name type="scientific">Symbiodinium natans</name>
    <dbReference type="NCBI Taxonomy" id="878477"/>
    <lineage>
        <taxon>Eukaryota</taxon>
        <taxon>Sar</taxon>
        <taxon>Alveolata</taxon>
        <taxon>Dinophyceae</taxon>
        <taxon>Suessiales</taxon>
        <taxon>Symbiodiniaceae</taxon>
        <taxon>Symbiodinium</taxon>
    </lineage>
</organism>
<dbReference type="Proteomes" id="UP000604046">
    <property type="component" value="Unassembled WGS sequence"/>
</dbReference>
<feature type="compositionally biased region" description="Basic residues" evidence="1">
    <location>
        <begin position="232"/>
        <end position="242"/>
    </location>
</feature>
<protein>
    <submittedName>
        <fullName evidence="2">TRPT1 protein</fullName>
    </submittedName>
</protein>
<dbReference type="AlphaFoldDB" id="A0A812S176"/>
<feature type="region of interest" description="Disordered" evidence="1">
    <location>
        <begin position="208"/>
        <end position="242"/>
    </location>
</feature>
<name>A0A812S176_9DINO</name>
<gene>
    <name evidence="2" type="primary">TRPT1</name>
    <name evidence="2" type="ORF">SNAT2548_LOCUS25806</name>
</gene>
<proteinExistence type="predicted"/>
<accession>A0A812S176</accession>
<keyword evidence="3" id="KW-1185">Reference proteome</keyword>